<gene>
    <name evidence="2" type="ORF">SAMN02745216_00401</name>
</gene>
<reference evidence="3" key="1">
    <citation type="submission" date="2016-11" db="EMBL/GenBank/DDBJ databases">
        <authorList>
            <person name="Varghese N."/>
            <person name="Submissions S."/>
        </authorList>
    </citation>
    <scope>NUCLEOTIDE SEQUENCE [LARGE SCALE GENOMIC DNA]</scope>
    <source>
        <strain evidence="3">DSM 16219</strain>
    </source>
</reference>
<dbReference type="RefSeq" id="WP_073472378.1">
    <property type="nucleotide sequence ID" value="NZ_FQZU01000002.1"/>
</dbReference>
<dbReference type="Gene3D" id="3.40.50.11890">
    <property type="match status" value="1"/>
</dbReference>
<name>A0A1M6DLJ2_9BACT</name>
<protein>
    <submittedName>
        <fullName evidence="2">Benzoyl-CoA reductase/2-hydroxyglutaryl-CoA dehydratase subunit, BcrC/BadD/HgdB</fullName>
    </submittedName>
</protein>
<dbReference type="Pfam" id="PF06050">
    <property type="entry name" value="HGD-D"/>
    <property type="match status" value="1"/>
</dbReference>
<dbReference type="EMBL" id="FQZU01000002">
    <property type="protein sequence ID" value="SHI74126.1"/>
    <property type="molecule type" value="Genomic_DNA"/>
</dbReference>
<accession>A0A1M6DLJ2</accession>
<dbReference type="Gene3D" id="3.40.50.11900">
    <property type="match status" value="1"/>
</dbReference>
<keyword evidence="3" id="KW-1185">Reference proteome</keyword>
<organism evidence="2 3">
    <name type="scientific">Desulfatibacillum alkenivorans DSM 16219</name>
    <dbReference type="NCBI Taxonomy" id="1121393"/>
    <lineage>
        <taxon>Bacteria</taxon>
        <taxon>Pseudomonadati</taxon>
        <taxon>Thermodesulfobacteriota</taxon>
        <taxon>Desulfobacteria</taxon>
        <taxon>Desulfobacterales</taxon>
        <taxon>Desulfatibacillaceae</taxon>
        <taxon>Desulfatibacillum</taxon>
    </lineage>
</organism>
<comment type="similarity">
    <text evidence="1">Belongs to the FldB/FldC dehydratase alpha/beta subunit family.</text>
</comment>
<dbReference type="STRING" id="1121393.SAMN02745216_00401"/>
<evidence type="ECO:0000313" key="2">
    <source>
        <dbReference type="EMBL" id="SHI74126.1"/>
    </source>
</evidence>
<dbReference type="AlphaFoldDB" id="A0A1M6DLJ2"/>
<proteinExistence type="inferred from homology"/>
<evidence type="ECO:0000313" key="3">
    <source>
        <dbReference type="Proteomes" id="UP000183994"/>
    </source>
</evidence>
<dbReference type="PANTHER" id="PTHR30548:SF2">
    <property type="entry name" value="2-HYDROXYACYL-COA DEHYDRATASE,D-COMPONENT"/>
    <property type="match status" value="1"/>
</dbReference>
<dbReference type="Proteomes" id="UP000183994">
    <property type="component" value="Unassembled WGS sequence"/>
</dbReference>
<evidence type="ECO:0000256" key="1">
    <source>
        <dbReference type="ARBA" id="ARBA00005806"/>
    </source>
</evidence>
<sequence>MRLQDLKKADASWKDKAVYARYRVESIGSLARLLRHGPGKMREIFSWDWLRTLAGASNLLDMAVYTRTGRYREASAYALAEVIGGIGDLIDSICASPDRVIIHEDLVPSEIFRGMGLAPFMAEVIGIAVPLVKADWAEKYIDIAENEGTPPDTCSLPKCTMGVALDGQFPKSAAIVTSNMPCDGGMASYTILERELKSPCFRLDIPYNFYNDRAIDYFVSELKRMIAWLEEHTPGRMDWDRLKEVCIERNKAMEHELEIWELIRQKPAPMAGEAIWLAQLIHMVATPGSPRATRTMKNILRRTKKIMENGGGALPEERYRAVLWNPPTLVFPELFVWAEQQYGVALLADMLTYHRHPFIDVSSPDSMLRSLAQIIVEGPMARHTRGPAENFFDDLFYLYEYFSLDMIWMAGHIGCKNTMALNGMFRERCREREIPLFIMNYDLSDTRVVSPVDMKKQAEAFMETVMQAEPLL</sequence>
<dbReference type="OrthoDB" id="5422032at2"/>
<dbReference type="PANTHER" id="PTHR30548">
    <property type="entry name" value="2-HYDROXYGLUTARYL-COA DEHYDRATASE, D-COMPONENT-RELATED"/>
    <property type="match status" value="1"/>
</dbReference>
<dbReference type="InterPro" id="IPR010327">
    <property type="entry name" value="FldB/FldC_alpha/beta"/>
</dbReference>